<accession>A0A8S4ED01</accession>
<gene>
    <name evidence="1" type="ORF">PLXY2_LOCUS5288</name>
</gene>
<evidence type="ECO:0000313" key="2">
    <source>
        <dbReference type="Proteomes" id="UP000653454"/>
    </source>
</evidence>
<keyword evidence="2" id="KW-1185">Reference proteome</keyword>
<reference evidence="1" key="1">
    <citation type="submission" date="2020-11" db="EMBL/GenBank/DDBJ databases">
        <authorList>
            <person name="Whiteford S."/>
        </authorList>
    </citation>
    <scope>NUCLEOTIDE SEQUENCE</scope>
</reference>
<sequence>MTFCKLLKDPYFGGLFKKHGLKCPIATGIYHFMNMTFPTENFPQVWPFEKCLFNISLTINGTLTATMYFTAKFVSKPARRT</sequence>
<dbReference type="AlphaFoldDB" id="A0A8S4ED01"/>
<name>A0A8S4ED01_PLUXY</name>
<evidence type="ECO:0000313" key="1">
    <source>
        <dbReference type="EMBL" id="CAG9113757.1"/>
    </source>
</evidence>
<dbReference type="Proteomes" id="UP000653454">
    <property type="component" value="Unassembled WGS sequence"/>
</dbReference>
<dbReference type="EMBL" id="CAJHNJ030000015">
    <property type="protein sequence ID" value="CAG9113757.1"/>
    <property type="molecule type" value="Genomic_DNA"/>
</dbReference>
<organism evidence="1 2">
    <name type="scientific">Plutella xylostella</name>
    <name type="common">Diamondback moth</name>
    <name type="synonym">Plutella maculipennis</name>
    <dbReference type="NCBI Taxonomy" id="51655"/>
    <lineage>
        <taxon>Eukaryota</taxon>
        <taxon>Metazoa</taxon>
        <taxon>Ecdysozoa</taxon>
        <taxon>Arthropoda</taxon>
        <taxon>Hexapoda</taxon>
        <taxon>Insecta</taxon>
        <taxon>Pterygota</taxon>
        <taxon>Neoptera</taxon>
        <taxon>Endopterygota</taxon>
        <taxon>Lepidoptera</taxon>
        <taxon>Glossata</taxon>
        <taxon>Ditrysia</taxon>
        <taxon>Yponomeutoidea</taxon>
        <taxon>Plutellidae</taxon>
        <taxon>Plutella</taxon>
    </lineage>
</organism>
<proteinExistence type="predicted"/>
<comment type="caution">
    <text evidence="1">The sequence shown here is derived from an EMBL/GenBank/DDBJ whole genome shotgun (WGS) entry which is preliminary data.</text>
</comment>
<protein>
    <submittedName>
        <fullName evidence="1">(diamondback moth) hypothetical protein</fullName>
    </submittedName>
</protein>